<dbReference type="AlphaFoldDB" id="B9SQZ2"/>
<dbReference type="EMBL" id="EQ974092">
    <property type="protein sequence ID" value="EEF33953.1"/>
    <property type="molecule type" value="Genomic_DNA"/>
</dbReference>
<evidence type="ECO:0000313" key="1">
    <source>
        <dbReference type="EMBL" id="EEF33953.1"/>
    </source>
</evidence>
<dbReference type="Proteomes" id="UP000008311">
    <property type="component" value="Unassembled WGS sequence"/>
</dbReference>
<keyword evidence="2" id="KW-1185">Reference proteome</keyword>
<proteinExistence type="predicted"/>
<protein>
    <submittedName>
        <fullName evidence="1">Uncharacterized protein</fullName>
    </submittedName>
</protein>
<reference evidence="2" key="1">
    <citation type="journal article" date="2010" name="Nat. Biotechnol.">
        <title>Draft genome sequence of the oilseed species Ricinus communis.</title>
        <authorList>
            <person name="Chan A.P."/>
            <person name="Crabtree J."/>
            <person name="Zhao Q."/>
            <person name="Lorenzi H."/>
            <person name="Orvis J."/>
            <person name="Puiu D."/>
            <person name="Melake-Berhan A."/>
            <person name="Jones K.M."/>
            <person name="Redman J."/>
            <person name="Chen G."/>
            <person name="Cahoon E.B."/>
            <person name="Gedil M."/>
            <person name="Stanke M."/>
            <person name="Haas B.J."/>
            <person name="Wortman J.R."/>
            <person name="Fraser-Liggett C.M."/>
            <person name="Ravel J."/>
            <person name="Rabinowicz P.D."/>
        </authorList>
    </citation>
    <scope>NUCLEOTIDE SEQUENCE [LARGE SCALE GENOMIC DNA]</scope>
    <source>
        <strain evidence="2">cv. Hale</strain>
    </source>
</reference>
<accession>B9SQZ2</accession>
<name>B9SQZ2_RICCO</name>
<evidence type="ECO:0000313" key="2">
    <source>
        <dbReference type="Proteomes" id="UP000008311"/>
    </source>
</evidence>
<organism evidence="1 2">
    <name type="scientific">Ricinus communis</name>
    <name type="common">Castor bean</name>
    <dbReference type="NCBI Taxonomy" id="3988"/>
    <lineage>
        <taxon>Eukaryota</taxon>
        <taxon>Viridiplantae</taxon>
        <taxon>Streptophyta</taxon>
        <taxon>Embryophyta</taxon>
        <taxon>Tracheophyta</taxon>
        <taxon>Spermatophyta</taxon>
        <taxon>Magnoliopsida</taxon>
        <taxon>eudicotyledons</taxon>
        <taxon>Gunneridae</taxon>
        <taxon>Pentapetalae</taxon>
        <taxon>rosids</taxon>
        <taxon>fabids</taxon>
        <taxon>Malpighiales</taxon>
        <taxon>Euphorbiaceae</taxon>
        <taxon>Acalyphoideae</taxon>
        <taxon>Acalypheae</taxon>
        <taxon>Ricinus</taxon>
    </lineage>
</organism>
<dbReference type="InParanoid" id="B9SQZ2"/>
<sequence length="67" mass="7633">MIIIAWNGQGLRQSLTIRALRELTKKRFGFDNGVYGDPVGNLGGLALSWKREIQVTMEIIIRILFML</sequence>
<gene>
    <name evidence="1" type="ORF">RCOM_0614590</name>
</gene>